<keyword evidence="5" id="KW-1185">Reference proteome</keyword>
<protein>
    <recommendedName>
        <fullName evidence="6">Lipoprotein</fullName>
    </recommendedName>
</protein>
<feature type="chain" id="PRO_5044718557" description="Lipoprotein" evidence="1">
    <location>
        <begin position="23"/>
        <end position="61"/>
    </location>
</feature>
<feature type="signal peptide" evidence="1">
    <location>
        <begin position="1"/>
        <end position="22"/>
    </location>
</feature>
<dbReference type="Proteomes" id="UP000253850">
    <property type="component" value="Chromosome"/>
</dbReference>
<dbReference type="Proteomes" id="UP000289193">
    <property type="component" value="Unassembled WGS sequence"/>
</dbReference>
<evidence type="ECO:0000313" key="5">
    <source>
        <dbReference type="Proteomes" id="UP000289193"/>
    </source>
</evidence>
<dbReference type="EMBL" id="CP031217">
    <property type="protein sequence ID" value="AXH12260.1"/>
    <property type="molecule type" value="Genomic_DNA"/>
</dbReference>
<dbReference type="KEGG" id="hbv:ABIV_1260"/>
<evidence type="ECO:0000313" key="2">
    <source>
        <dbReference type="EMBL" id="AXH12260.1"/>
    </source>
</evidence>
<dbReference type="EMBL" id="PDKM01000001">
    <property type="protein sequence ID" value="RXK11366.1"/>
    <property type="molecule type" value="Genomic_DNA"/>
</dbReference>
<sequence>MKKFLLSLFAFSFIGVFFISCASNDVVTKEECQALGLKFKKEKVLNFRTGEYEIRSYCKQN</sequence>
<evidence type="ECO:0000256" key="1">
    <source>
        <dbReference type="SAM" id="SignalP"/>
    </source>
</evidence>
<dbReference type="RefSeq" id="WP_114839099.1">
    <property type="nucleotide sequence ID" value="NZ_CP031217.1"/>
</dbReference>
<reference evidence="3 5" key="1">
    <citation type="submission" date="2017-10" db="EMBL/GenBank/DDBJ databases">
        <title>Genomics of the genus Arcobacter.</title>
        <authorList>
            <person name="Perez-Cataluna A."/>
            <person name="Figueras M.J."/>
        </authorList>
    </citation>
    <scope>NUCLEOTIDE SEQUENCE [LARGE SCALE GENOMIC DNA]</scope>
    <source>
        <strain evidence="3 5">CECT 7835</strain>
    </source>
</reference>
<keyword evidence="1" id="KW-0732">Signal</keyword>
<dbReference type="PROSITE" id="PS51257">
    <property type="entry name" value="PROKAR_LIPOPROTEIN"/>
    <property type="match status" value="1"/>
</dbReference>
<evidence type="ECO:0000313" key="4">
    <source>
        <dbReference type="Proteomes" id="UP000253850"/>
    </source>
</evidence>
<evidence type="ECO:0000313" key="3">
    <source>
        <dbReference type="EMBL" id="RXK11366.1"/>
    </source>
</evidence>
<reference evidence="2 4" key="2">
    <citation type="submission" date="2018-07" db="EMBL/GenBank/DDBJ databases">
        <title>Complete genome of the Arcobacter bivalviorum type strain LMG 26154.</title>
        <authorList>
            <person name="Miller W.G."/>
            <person name="Yee E."/>
            <person name="Bono J.L."/>
        </authorList>
    </citation>
    <scope>NUCLEOTIDE SEQUENCE [LARGE SCALE GENOMIC DNA]</scope>
    <source>
        <strain evidence="2 4">LMG 26154</strain>
    </source>
</reference>
<accession>A0AAX2AF59</accession>
<evidence type="ECO:0008006" key="6">
    <source>
        <dbReference type="Google" id="ProtNLM"/>
    </source>
</evidence>
<gene>
    <name evidence="2" type="ORF">ABIV_1260</name>
    <name evidence="3" type="ORF">CRV05_03060</name>
</gene>
<name>A0AAX2AF59_9BACT</name>
<proteinExistence type="predicted"/>
<organism evidence="3 5">
    <name type="scientific">Halarcobacter bivalviorum</name>
    <dbReference type="NCBI Taxonomy" id="663364"/>
    <lineage>
        <taxon>Bacteria</taxon>
        <taxon>Pseudomonadati</taxon>
        <taxon>Campylobacterota</taxon>
        <taxon>Epsilonproteobacteria</taxon>
        <taxon>Campylobacterales</taxon>
        <taxon>Arcobacteraceae</taxon>
        <taxon>Halarcobacter</taxon>
    </lineage>
</organism>
<dbReference type="AlphaFoldDB" id="A0AAX2AF59"/>